<accession>A0ABQ3YPF8</accession>
<sequence length="163" mass="18155">MAPTSGTAKVTLPTDNQILIIREFDAPRHLVWRAYTEPELIKRWWAGERGAVTSVEVDLRVGGSWRYVMTANGGFEVAFHGEYREISAPDRLVNTEAFEGIPDPDENAAVVTVTLTEKDGRTYLEALMEMKDKTGRDMVIESGMEGGMQESYDALEQVARSLA</sequence>
<dbReference type="InterPro" id="IPR013538">
    <property type="entry name" value="ASHA1/2-like_C"/>
</dbReference>
<reference evidence="3 4" key="1">
    <citation type="submission" date="2021-01" db="EMBL/GenBank/DDBJ databases">
        <title>Whole genome shotgun sequence of Actinoplanes durhamensis NBRC 14914.</title>
        <authorList>
            <person name="Komaki H."/>
            <person name="Tamura T."/>
        </authorList>
    </citation>
    <scope>NUCLEOTIDE SEQUENCE [LARGE SCALE GENOMIC DNA]</scope>
    <source>
        <strain evidence="3 4">NBRC 14914</strain>
    </source>
</reference>
<evidence type="ECO:0000313" key="3">
    <source>
        <dbReference type="EMBL" id="GID99420.1"/>
    </source>
</evidence>
<dbReference type="Pfam" id="PF08327">
    <property type="entry name" value="AHSA1"/>
    <property type="match status" value="1"/>
</dbReference>
<dbReference type="CDD" id="cd07826">
    <property type="entry name" value="SRPBCC_CalC_Aha1-like_9"/>
    <property type="match status" value="1"/>
</dbReference>
<proteinExistence type="inferred from homology"/>
<keyword evidence="4" id="KW-1185">Reference proteome</keyword>
<gene>
    <name evidence="3" type="ORF">Adu01nite_07710</name>
</gene>
<dbReference type="Proteomes" id="UP000637628">
    <property type="component" value="Unassembled WGS sequence"/>
</dbReference>
<dbReference type="Gene3D" id="3.30.530.20">
    <property type="match status" value="1"/>
</dbReference>
<dbReference type="SUPFAM" id="SSF55961">
    <property type="entry name" value="Bet v1-like"/>
    <property type="match status" value="1"/>
</dbReference>
<feature type="domain" description="Activator of Hsp90 ATPase homologue 1/2-like C-terminal" evidence="2">
    <location>
        <begin position="25"/>
        <end position="158"/>
    </location>
</feature>
<comment type="similarity">
    <text evidence="1">Belongs to the AHA1 family.</text>
</comment>
<name>A0ABQ3YPF8_9ACTN</name>
<evidence type="ECO:0000259" key="2">
    <source>
        <dbReference type="Pfam" id="PF08327"/>
    </source>
</evidence>
<protein>
    <recommendedName>
        <fullName evidence="2">Activator of Hsp90 ATPase homologue 1/2-like C-terminal domain-containing protein</fullName>
    </recommendedName>
</protein>
<dbReference type="InterPro" id="IPR023393">
    <property type="entry name" value="START-like_dom_sf"/>
</dbReference>
<evidence type="ECO:0000256" key="1">
    <source>
        <dbReference type="ARBA" id="ARBA00006817"/>
    </source>
</evidence>
<dbReference type="EMBL" id="BOML01000006">
    <property type="protein sequence ID" value="GID99420.1"/>
    <property type="molecule type" value="Genomic_DNA"/>
</dbReference>
<comment type="caution">
    <text evidence="3">The sequence shown here is derived from an EMBL/GenBank/DDBJ whole genome shotgun (WGS) entry which is preliminary data.</text>
</comment>
<evidence type="ECO:0000313" key="4">
    <source>
        <dbReference type="Proteomes" id="UP000637628"/>
    </source>
</evidence>
<dbReference type="RefSeq" id="WP_203724849.1">
    <property type="nucleotide sequence ID" value="NZ_BAAATX010000023.1"/>
</dbReference>
<organism evidence="3 4">
    <name type="scientific">Paractinoplanes durhamensis</name>
    <dbReference type="NCBI Taxonomy" id="113563"/>
    <lineage>
        <taxon>Bacteria</taxon>
        <taxon>Bacillati</taxon>
        <taxon>Actinomycetota</taxon>
        <taxon>Actinomycetes</taxon>
        <taxon>Micromonosporales</taxon>
        <taxon>Micromonosporaceae</taxon>
        <taxon>Paractinoplanes</taxon>
    </lineage>
</organism>